<evidence type="ECO:0000259" key="2">
    <source>
        <dbReference type="Pfam" id="PF00582"/>
    </source>
</evidence>
<dbReference type="PRINTS" id="PR01438">
    <property type="entry name" value="UNVRSLSTRESS"/>
</dbReference>
<dbReference type="CDD" id="cd23659">
    <property type="entry name" value="USP_At3g01520-like"/>
    <property type="match status" value="1"/>
</dbReference>
<comment type="similarity">
    <text evidence="1">Belongs to the universal stress protein A family.</text>
</comment>
<dbReference type="Proteomes" id="UP001523216">
    <property type="component" value="Unassembled WGS sequence"/>
</dbReference>
<feature type="domain" description="UspA" evidence="2">
    <location>
        <begin position="31"/>
        <end position="171"/>
    </location>
</feature>
<dbReference type="InterPro" id="IPR014729">
    <property type="entry name" value="Rossmann-like_a/b/a_fold"/>
</dbReference>
<proteinExistence type="inferred from homology"/>
<feature type="non-terminal residue" evidence="3">
    <location>
        <position position="1"/>
    </location>
</feature>
<dbReference type="PANTHER" id="PTHR31964:SF113">
    <property type="entry name" value="USPA DOMAIN-CONTAINING PROTEIN"/>
    <property type="match status" value="1"/>
</dbReference>
<gene>
    <name evidence="3" type="ORF">LXN57_26240</name>
</gene>
<evidence type="ECO:0000256" key="1">
    <source>
        <dbReference type="ARBA" id="ARBA00008791"/>
    </source>
</evidence>
<dbReference type="Gene3D" id="3.40.50.620">
    <property type="entry name" value="HUPs"/>
    <property type="match status" value="1"/>
</dbReference>
<dbReference type="InterPro" id="IPR006016">
    <property type="entry name" value="UspA"/>
</dbReference>
<accession>A0ABT0Y6Y4</accession>
<dbReference type="SUPFAM" id="SSF52402">
    <property type="entry name" value="Adenine nucleotide alpha hydrolases-like"/>
    <property type="match status" value="1"/>
</dbReference>
<keyword evidence="4" id="KW-1185">Reference proteome</keyword>
<dbReference type="Pfam" id="PF00582">
    <property type="entry name" value="Usp"/>
    <property type="match status" value="1"/>
</dbReference>
<protein>
    <submittedName>
        <fullName evidence="3">Universal stress protein</fullName>
    </submittedName>
</protein>
<comment type="caution">
    <text evidence="3">The sequence shown here is derived from an EMBL/GenBank/DDBJ whole genome shotgun (WGS) entry which is preliminary data.</text>
</comment>
<dbReference type="PANTHER" id="PTHR31964">
    <property type="entry name" value="ADENINE NUCLEOTIDE ALPHA HYDROLASES-LIKE SUPERFAMILY PROTEIN"/>
    <property type="match status" value="1"/>
</dbReference>
<sequence>HAGCPFIAPALHAGSTGQEFTMVDQAPGHDHRVVVGVDSSAGSAEALRWALAYARLTGGSVEAVTAWQVPPMYAYAYGWTPTGIDDAGIIRYAEKSLAETVAQVRGKDDHPVPLTTRVLEGPAAQVLLDAGKGAELMVLGSHGHGAFSGMLLGSVSQHCVQHATCPTVVIPK</sequence>
<dbReference type="InterPro" id="IPR006015">
    <property type="entry name" value="Universal_stress_UspA"/>
</dbReference>
<dbReference type="EMBL" id="JAMQOL010000037">
    <property type="protein sequence ID" value="MCM4081079.1"/>
    <property type="molecule type" value="Genomic_DNA"/>
</dbReference>
<reference evidence="3 4" key="1">
    <citation type="submission" date="2022-06" db="EMBL/GenBank/DDBJ databases">
        <title>Actinoplanes abujensis sp. nov., isolated from Nigerian arid soil.</title>
        <authorList>
            <person name="Ding P."/>
        </authorList>
    </citation>
    <scope>NUCLEOTIDE SEQUENCE [LARGE SCALE GENOMIC DNA]</scope>
    <source>
        <strain evidence="4">TRM88002</strain>
    </source>
</reference>
<evidence type="ECO:0000313" key="3">
    <source>
        <dbReference type="EMBL" id="MCM4081079.1"/>
    </source>
</evidence>
<dbReference type="RefSeq" id="WP_251800872.1">
    <property type="nucleotide sequence ID" value="NZ_JAMQOL010000037.1"/>
</dbReference>
<name>A0ABT0Y6Y4_9ACTN</name>
<organism evidence="3 4">
    <name type="scientific">Paractinoplanes hotanensis</name>
    <dbReference type="NCBI Taxonomy" id="2906497"/>
    <lineage>
        <taxon>Bacteria</taxon>
        <taxon>Bacillati</taxon>
        <taxon>Actinomycetota</taxon>
        <taxon>Actinomycetes</taxon>
        <taxon>Micromonosporales</taxon>
        <taxon>Micromonosporaceae</taxon>
        <taxon>Paractinoplanes</taxon>
    </lineage>
</organism>
<evidence type="ECO:0000313" key="4">
    <source>
        <dbReference type="Proteomes" id="UP001523216"/>
    </source>
</evidence>